<evidence type="ECO:0000256" key="7">
    <source>
        <dbReference type="HAMAP-Rule" id="MF_00017"/>
    </source>
</evidence>
<organism evidence="9 10">
    <name type="scientific">Candidatus Liberibacter asiaticus str. gxpsy</name>
    <dbReference type="NCBI Taxonomy" id="1174529"/>
    <lineage>
        <taxon>Bacteria</taxon>
        <taxon>Pseudomonadati</taxon>
        <taxon>Pseudomonadota</taxon>
        <taxon>Alphaproteobacteria</taxon>
        <taxon>Hyphomicrobiales</taxon>
        <taxon>Rhizobiaceae</taxon>
        <taxon>Liberibacter</taxon>
    </lineage>
</organism>
<dbReference type="PANTHER" id="PTHR30446">
    <property type="entry name" value="RECOMBINATION PROTEIN RECR"/>
    <property type="match status" value="1"/>
</dbReference>
<keyword evidence="2 7" id="KW-0227">DNA damage</keyword>
<dbReference type="InterPro" id="IPR023627">
    <property type="entry name" value="Rcmb_RecR"/>
</dbReference>
<keyword evidence="1 7" id="KW-0479">Metal-binding</keyword>
<dbReference type="InterPro" id="IPR006171">
    <property type="entry name" value="TOPRIM_dom"/>
</dbReference>
<feature type="domain" description="Toprim" evidence="8">
    <location>
        <begin position="83"/>
        <end position="178"/>
    </location>
</feature>
<comment type="similarity">
    <text evidence="7">Belongs to the RecR family.</text>
</comment>
<dbReference type="HAMAP" id="MF_00017">
    <property type="entry name" value="RecR"/>
    <property type="match status" value="1"/>
</dbReference>
<dbReference type="Pfam" id="PF21175">
    <property type="entry name" value="RecR_C"/>
    <property type="match status" value="1"/>
</dbReference>
<evidence type="ECO:0000256" key="4">
    <source>
        <dbReference type="ARBA" id="ARBA00022833"/>
    </source>
</evidence>
<evidence type="ECO:0000259" key="8">
    <source>
        <dbReference type="PROSITE" id="PS50880"/>
    </source>
</evidence>
<keyword evidence="10" id="KW-1185">Reference proteome</keyword>
<dbReference type="Gene3D" id="1.10.8.420">
    <property type="entry name" value="RecR Domain 1"/>
    <property type="match status" value="1"/>
</dbReference>
<dbReference type="PROSITE" id="PS50880">
    <property type="entry name" value="TOPRIM"/>
    <property type="match status" value="1"/>
</dbReference>
<evidence type="ECO:0000313" key="9">
    <source>
        <dbReference type="EMBL" id="AGH16804.1"/>
    </source>
</evidence>
<evidence type="ECO:0000256" key="6">
    <source>
        <dbReference type="ARBA" id="ARBA00023204"/>
    </source>
</evidence>
<dbReference type="RefSeq" id="WP_015452401.1">
    <property type="nucleotide sequence ID" value="NC_020549.1"/>
</dbReference>
<dbReference type="SMART" id="SM00493">
    <property type="entry name" value="TOPRIM"/>
    <property type="match status" value="1"/>
</dbReference>
<dbReference type="InterPro" id="IPR000093">
    <property type="entry name" value="DNA_Rcmb_RecR"/>
</dbReference>
<dbReference type="NCBIfam" id="TIGR00615">
    <property type="entry name" value="recR"/>
    <property type="match status" value="1"/>
</dbReference>
<dbReference type="Pfam" id="PF21176">
    <property type="entry name" value="RecR_HhH"/>
    <property type="match status" value="1"/>
</dbReference>
<evidence type="ECO:0000256" key="3">
    <source>
        <dbReference type="ARBA" id="ARBA00022771"/>
    </source>
</evidence>
<keyword evidence="6 7" id="KW-0234">DNA repair</keyword>
<dbReference type="Proteomes" id="UP000011820">
    <property type="component" value="Chromosome"/>
</dbReference>
<feature type="zinc finger region" description="C4-type" evidence="7">
    <location>
        <begin position="60"/>
        <end position="75"/>
    </location>
</feature>
<keyword evidence="3 7" id="KW-0863">Zinc-finger</keyword>
<keyword evidence="4 7" id="KW-0862">Zinc</keyword>
<sequence length="201" mass="22173">MQKKITGKEIENLIKILARIPGFGPRSARRATLHLVKKKEQLLGPLAEAMANIYNKVCLCSICGNVDTTDPCAICIDQQRDASVIIVVEDVADLWALERSKAVNALYHVLGGSLSPLDRIGPEDIGIQSLIERIEVKKIRELIFAISATIEGQTTAHYIMDKLKGIDVKITRLAYGIPMGSELDYLDDGTIFEAIRSRTVL</sequence>
<accession>A0ABN4B1Z8</accession>
<reference evidence="9 10" key="1">
    <citation type="journal article" date="2013" name="Genome Announc.">
        <title>Complete Genome Sequence of a Chinese Strain of 'Candidatus Liberibacter asiaticus'.</title>
        <authorList>
            <person name="Lin H."/>
            <person name="Han C.S."/>
            <person name="Liu B."/>
            <person name="Lou B."/>
            <person name="Bai X."/>
            <person name="Deng C."/>
            <person name="Civerolo E.L."/>
            <person name="Gupta G."/>
        </authorList>
    </citation>
    <scope>NUCLEOTIDE SEQUENCE [LARGE SCALE GENOMIC DNA]</scope>
    <source>
        <strain evidence="10">gxpsy</strain>
    </source>
</reference>
<comment type="function">
    <text evidence="7">May play a role in DNA repair. It seems to be involved in an RecBC-independent recombinational process of DNA repair. It may act with RecF and RecO.</text>
</comment>
<protein>
    <recommendedName>
        <fullName evidence="7">Recombination protein RecR</fullName>
    </recommendedName>
</protein>
<evidence type="ECO:0000256" key="2">
    <source>
        <dbReference type="ARBA" id="ARBA00022763"/>
    </source>
</evidence>
<dbReference type="SUPFAM" id="SSF111304">
    <property type="entry name" value="Recombination protein RecR"/>
    <property type="match status" value="1"/>
</dbReference>
<evidence type="ECO:0000313" key="10">
    <source>
        <dbReference type="Proteomes" id="UP000011820"/>
    </source>
</evidence>
<dbReference type="PANTHER" id="PTHR30446:SF0">
    <property type="entry name" value="RECOMBINATION PROTEIN RECR"/>
    <property type="match status" value="1"/>
</dbReference>
<gene>
    <name evidence="7" type="primary">recR</name>
    <name evidence="9" type="ORF">WSI_02170</name>
</gene>
<proteinExistence type="inferred from homology"/>
<keyword evidence="5 7" id="KW-0233">DNA recombination</keyword>
<dbReference type="GeneID" id="93076810"/>
<evidence type="ECO:0000256" key="5">
    <source>
        <dbReference type="ARBA" id="ARBA00023172"/>
    </source>
</evidence>
<dbReference type="PROSITE" id="PS01300">
    <property type="entry name" value="RECR"/>
    <property type="match status" value="1"/>
</dbReference>
<dbReference type="CDD" id="cd01025">
    <property type="entry name" value="TOPRIM_recR"/>
    <property type="match status" value="1"/>
</dbReference>
<dbReference type="Gene3D" id="3.40.1360.10">
    <property type="match status" value="1"/>
</dbReference>
<dbReference type="InterPro" id="IPR034137">
    <property type="entry name" value="TOPRIM_RecR"/>
</dbReference>
<dbReference type="EMBL" id="CP004005">
    <property type="protein sequence ID" value="AGH16804.1"/>
    <property type="molecule type" value="Genomic_DNA"/>
</dbReference>
<dbReference type="Pfam" id="PF02132">
    <property type="entry name" value="RecR_ZnF"/>
    <property type="match status" value="1"/>
</dbReference>
<dbReference type="InterPro" id="IPR015967">
    <property type="entry name" value="Rcmb_RecR_Znf"/>
</dbReference>
<name>A0ABN4B1Z8_LIBAS</name>
<dbReference type="Pfam" id="PF13662">
    <property type="entry name" value="Toprim_4"/>
    <property type="match status" value="1"/>
</dbReference>
<evidence type="ECO:0000256" key="1">
    <source>
        <dbReference type="ARBA" id="ARBA00022723"/>
    </source>
</evidence>